<dbReference type="GO" id="GO:0005829">
    <property type="term" value="C:cytosol"/>
    <property type="evidence" value="ECO:0007669"/>
    <property type="project" value="TreeGrafter"/>
</dbReference>
<evidence type="ECO:0000313" key="14">
    <source>
        <dbReference type="Proteomes" id="UP000264492"/>
    </source>
</evidence>
<evidence type="ECO:0000256" key="8">
    <source>
        <dbReference type="ARBA" id="ARBA00022917"/>
    </source>
</evidence>
<evidence type="ECO:0000256" key="1">
    <source>
        <dbReference type="ARBA" id="ARBA00004496"/>
    </source>
</evidence>
<accession>A0A371JYR6</accession>
<comment type="similarity">
    <text evidence="2 11">Belongs to the class-II aminoacyl-tRNA synthetase family.</text>
</comment>
<evidence type="ECO:0000313" key="13">
    <source>
        <dbReference type="EMBL" id="RDZ26823.1"/>
    </source>
</evidence>
<dbReference type="GO" id="GO:0004814">
    <property type="term" value="F:arginine-tRNA ligase activity"/>
    <property type="evidence" value="ECO:0007669"/>
    <property type="project" value="InterPro"/>
</dbReference>
<evidence type="ECO:0000256" key="10">
    <source>
        <dbReference type="ARBA" id="ARBA00047937"/>
    </source>
</evidence>
<dbReference type="InterPro" id="IPR006194">
    <property type="entry name" value="Gly-tRNA-synth_heterodimer"/>
</dbReference>
<evidence type="ECO:0000256" key="6">
    <source>
        <dbReference type="ARBA" id="ARBA00022741"/>
    </source>
</evidence>
<dbReference type="GO" id="GO:0006426">
    <property type="term" value="P:glycyl-tRNA aminoacylation"/>
    <property type="evidence" value="ECO:0007669"/>
    <property type="project" value="UniProtKB-UniRule"/>
</dbReference>
<dbReference type="PANTHER" id="PTHR30075">
    <property type="entry name" value="GLYCYL-TRNA SYNTHETASE"/>
    <property type="match status" value="1"/>
</dbReference>
<evidence type="ECO:0000256" key="7">
    <source>
        <dbReference type="ARBA" id="ARBA00022840"/>
    </source>
</evidence>
<comment type="subunit">
    <text evidence="3 11">Tetramer of two alpha and two beta subunits.</text>
</comment>
<dbReference type="GO" id="GO:0006420">
    <property type="term" value="P:arginyl-tRNA aminoacylation"/>
    <property type="evidence" value="ECO:0007669"/>
    <property type="project" value="InterPro"/>
</dbReference>
<comment type="subcellular location">
    <subcellularLocation>
        <location evidence="1 11">Cytoplasm</location>
    </subcellularLocation>
</comment>
<dbReference type="HAMAP" id="MF_00255">
    <property type="entry name" value="Gly_tRNA_synth_beta"/>
    <property type="match status" value="1"/>
</dbReference>
<organism evidence="13 14">
    <name type="scientific">Lysobacter silvisoli</name>
    <dbReference type="NCBI Taxonomy" id="2293254"/>
    <lineage>
        <taxon>Bacteria</taxon>
        <taxon>Pseudomonadati</taxon>
        <taxon>Pseudomonadota</taxon>
        <taxon>Gammaproteobacteria</taxon>
        <taxon>Lysobacterales</taxon>
        <taxon>Lysobacteraceae</taxon>
        <taxon>Lysobacter</taxon>
    </lineage>
</organism>
<dbReference type="Pfam" id="PF02092">
    <property type="entry name" value="tRNA_synt_2f"/>
    <property type="match status" value="1"/>
</dbReference>
<feature type="domain" description="DALR anticodon binding" evidence="12">
    <location>
        <begin position="627"/>
        <end position="723"/>
    </location>
</feature>
<keyword evidence="8 11" id="KW-0648">Protein biosynthesis</keyword>
<dbReference type="InterPro" id="IPR015944">
    <property type="entry name" value="Gly-tRNA-synth_bsu"/>
</dbReference>
<dbReference type="PANTHER" id="PTHR30075:SF2">
    <property type="entry name" value="GLYCINE--TRNA LIGASE, CHLOROPLASTIC_MITOCHONDRIAL 2"/>
    <property type="match status" value="1"/>
</dbReference>
<evidence type="ECO:0000256" key="3">
    <source>
        <dbReference type="ARBA" id="ARBA00011209"/>
    </source>
</evidence>
<protein>
    <recommendedName>
        <fullName evidence="11">Glycine--tRNA ligase beta subunit</fullName>
        <ecNumber evidence="11">6.1.1.14</ecNumber>
    </recommendedName>
    <alternativeName>
        <fullName evidence="11">Glycyl-tRNA synthetase beta subunit</fullName>
        <shortName evidence="11">GlyRS</shortName>
    </alternativeName>
</protein>
<dbReference type="EMBL" id="QTSU01000003">
    <property type="protein sequence ID" value="RDZ26823.1"/>
    <property type="molecule type" value="Genomic_DNA"/>
</dbReference>
<dbReference type="EC" id="6.1.1.14" evidence="11"/>
<dbReference type="AlphaFoldDB" id="A0A371JYR6"/>
<keyword evidence="6 11" id="KW-0547">Nucleotide-binding</keyword>
<keyword evidence="5 11" id="KW-0436">Ligase</keyword>
<dbReference type="GO" id="GO:0005524">
    <property type="term" value="F:ATP binding"/>
    <property type="evidence" value="ECO:0007669"/>
    <property type="project" value="UniProtKB-UniRule"/>
</dbReference>
<keyword evidence="14" id="KW-1185">Reference proteome</keyword>
<dbReference type="Proteomes" id="UP000264492">
    <property type="component" value="Unassembled WGS sequence"/>
</dbReference>
<evidence type="ECO:0000259" key="12">
    <source>
        <dbReference type="Pfam" id="PF05746"/>
    </source>
</evidence>
<dbReference type="NCBIfam" id="TIGR00211">
    <property type="entry name" value="glyS"/>
    <property type="match status" value="1"/>
</dbReference>
<evidence type="ECO:0000256" key="4">
    <source>
        <dbReference type="ARBA" id="ARBA00022490"/>
    </source>
</evidence>
<dbReference type="PROSITE" id="PS50861">
    <property type="entry name" value="AA_TRNA_LIGASE_II_GLYAB"/>
    <property type="match status" value="1"/>
</dbReference>
<evidence type="ECO:0000256" key="2">
    <source>
        <dbReference type="ARBA" id="ARBA00008226"/>
    </source>
</evidence>
<name>A0A371JYR6_9GAMM</name>
<evidence type="ECO:0000256" key="5">
    <source>
        <dbReference type="ARBA" id="ARBA00022598"/>
    </source>
</evidence>
<evidence type="ECO:0000256" key="9">
    <source>
        <dbReference type="ARBA" id="ARBA00023146"/>
    </source>
</evidence>
<keyword evidence="4 11" id="KW-0963">Cytoplasm</keyword>
<keyword evidence="7 11" id="KW-0067">ATP-binding</keyword>
<dbReference type="RefSeq" id="WP_115861225.1">
    <property type="nucleotide sequence ID" value="NZ_QTSU01000003.1"/>
</dbReference>
<evidence type="ECO:0000256" key="11">
    <source>
        <dbReference type="HAMAP-Rule" id="MF_00255"/>
    </source>
</evidence>
<dbReference type="Pfam" id="PF05746">
    <property type="entry name" value="DALR_1"/>
    <property type="match status" value="1"/>
</dbReference>
<dbReference type="SUPFAM" id="SSF109604">
    <property type="entry name" value="HD-domain/PDEase-like"/>
    <property type="match status" value="1"/>
</dbReference>
<reference evidence="13 14" key="1">
    <citation type="submission" date="2018-08" db="EMBL/GenBank/DDBJ databases">
        <title>Lysobacter sp. zong2l5, whole genome shotgun sequence.</title>
        <authorList>
            <person name="Zhang X."/>
            <person name="Feng G."/>
            <person name="Zhu H."/>
        </authorList>
    </citation>
    <scope>NUCLEOTIDE SEQUENCE [LARGE SCALE GENOMIC DNA]</scope>
    <source>
        <strain evidence="14">zong2l5</strain>
    </source>
</reference>
<sequence length="736" mass="79745">MSAAMQPLLIELGTEELPVKALPGLAQAFFDGVIDGLSRRGIGFDRDGAKPLYTPRRLAVLLKGVAVEQPEQKSEVLGPYLNIALDADGQPTKALQGFAAKAGIDWSALEKTSDAKGERFVHRAVKPGARTAELLQEVIAEALAAMPIPKPMRWGAHEYGFARPAHWLVVLLGKDVVDAQVLGVRSDRMSRGHRFMHDKSVWFSAPEDYVEFLRGAKVLVDPDERRERIVQEVTAAAVAAGGVARIDEGILEEVNGLVEWPKAVACGFEHEFLAVPQEALIATMEANQKFFPVLDAAGKLSERFVGIANIESRDEAEVRKGYERVIRPRFADAKFFFVEDMKQGLASMGDGLKTVKYQDKLGSVADKVGRVTALAQDVAQRIGVDPALARRAAALSKNDLQSRLVNEFPELQGIAGRYYAAVEGEPLEVAAAIDEAYMPRNAGDGIAPSPLGRAVAIAERLDTLAGAFAAGLKPSGNKDPFALRRNALGLVRTIIGGELELDLPALIGTALRDAQWQINAVATLEASNKKGGAQVAGPAYDGIQRDERGRLLAFAENQQREVSAEEVQELVGFVLDRLRSYCLEQNVPVQQFEAVAALRPASLLDFDRRLRAIAEFAQLPEAQALAAANKRIRNILKKVEGELPTAIDPALFAVDAERELASAVEAAVADTDPLLAQRDYVAVLGRLARLRPQVDAFFDGVMVNVDDAAVRNNRLALLKRLSDRLGSVAAIEHLSI</sequence>
<dbReference type="InterPro" id="IPR008909">
    <property type="entry name" value="DALR_anticod-bd"/>
</dbReference>
<comment type="catalytic activity">
    <reaction evidence="10 11">
        <text>tRNA(Gly) + glycine + ATP = glycyl-tRNA(Gly) + AMP + diphosphate</text>
        <dbReference type="Rhea" id="RHEA:16013"/>
        <dbReference type="Rhea" id="RHEA-COMP:9664"/>
        <dbReference type="Rhea" id="RHEA-COMP:9683"/>
        <dbReference type="ChEBI" id="CHEBI:30616"/>
        <dbReference type="ChEBI" id="CHEBI:33019"/>
        <dbReference type="ChEBI" id="CHEBI:57305"/>
        <dbReference type="ChEBI" id="CHEBI:78442"/>
        <dbReference type="ChEBI" id="CHEBI:78522"/>
        <dbReference type="ChEBI" id="CHEBI:456215"/>
        <dbReference type="EC" id="6.1.1.14"/>
    </reaction>
</comment>
<comment type="caution">
    <text evidence="13">The sequence shown here is derived from an EMBL/GenBank/DDBJ whole genome shotgun (WGS) entry which is preliminary data.</text>
</comment>
<proteinExistence type="inferred from homology"/>
<keyword evidence="9 11" id="KW-0030">Aminoacyl-tRNA synthetase</keyword>
<gene>
    <name evidence="11" type="primary">glyS</name>
    <name evidence="13" type="ORF">DX914_15840</name>
</gene>
<dbReference type="PRINTS" id="PR01045">
    <property type="entry name" value="TRNASYNTHGB"/>
</dbReference>
<dbReference type="OrthoDB" id="9775440at2"/>
<dbReference type="GO" id="GO:0004820">
    <property type="term" value="F:glycine-tRNA ligase activity"/>
    <property type="evidence" value="ECO:0007669"/>
    <property type="project" value="UniProtKB-UniRule"/>
</dbReference>